<reference evidence="8 9" key="1">
    <citation type="submission" date="2019-02" db="EMBL/GenBank/DDBJ databases">
        <title>Halieaceae_genomes.</title>
        <authorList>
            <person name="Li S.-H."/>
        </authorList>
    </citation>
    <scope>NUCLEOTIDE SEQUENCE [LARGE SCALE GENOMIC DNA]</scope>
    <source>
        <strain evidence="8 9">JH123</strain>
    </source>
</reference>
<dbReference type="RefSeq" id="WP_279242440.1">
    <property type="nucleotide sequence ID" value="NZ_CP036501.1"/>
</dbReference>
<evidence type="ECO:0000256" key="1">
    <source>
        <dbReference type="ARBA" id="ARBA00004167"/>
    </source>
</evidence>
<gene>
    <name evidence="8" type="ORF">E0F26_02350</name>
</gene>
<accession>A0ABY6Q3Q6</accession>
<name>A0ABY6Q3Q6_9GAMM</name>
<evidence type="ECO:0000256" key="5">
    <source>
        <dbReference type="SAM" id="MobiDB-lite"/>
    </source>
</evidence>
<dbReference type="Pfam" id="PF03544">
    <property type="entry name" value="TonB_C"/>
    <property type="match status" value="1"/>
</dbReference>
<keyword evidence="9" id="KW-1185">Reference proteome</keyword>
<protein>
    <submittedName>
        <fullName evidence="8">TonB family protein</fullName>
    </submittedName>
</protein>
<feature type="transmembrane region" description="Helical" evidence="6">
    <location>
        <begin position="12"/>
        <end position="34"/>
    </location>
</feature>
<evidence type="ECO:0000256" key="2">
    <source>
        <dbReference type="ARBA" id="ARBA00022692"/>
    </source>
</evidence>
<evidence type="ECO:0000256" key="3">
    <source>
        <dbReference type="ARBA" id="ARBA00022989"/>
    </source>
</evidence>
<dbReference type="EMBL" id="CP036501">
    <property type="protein sequence ID" value="UZP73644.1"/>
    <property type="molecule type" value="Genomic_DNA"/>
</dbReference>
<evidence type="ECO:0000256" key="6">
    <source>
        <dbReference type="SAM" id="Phobius"/>
    </source>
</evidence>
<dbReference type="InterPro" id="IPR006260">
    <property type="entry name" value="TonB/TolA_C"/>
</dbReference>
<feature type="compositionally biased region" description="Polar residues" evidence="5">
    <location>
        <begin position="54"/>
        <end position="68"/>
    </location>
</feature>
<evidence type="ECO:0000256" key="4">
    <source>
        <dbReference type="ARBA" id="ARBA00023136"/>
    </source>
</evidence>
<keyword evidence="4 6" id="KW-0472">Membrane</keyword>
<dbReference type="Proteomes" id="UP001317963">
    <property type="component" value="Chromosome"/>
</dbReference>
<evidence type="ECO:0000259" key="7">
    <source>
        <dbReference type="PROSITE" id="PS52015"/>
    </source>
</evidence>
<feature type="domain" description="TonB C-terminal" evidence="7">
    <location>
        <begin position="138"/>
        <end position="230"/>
    </location>
</feature>
<comment type="subcellular location">
    <subcellularLocation>
        <location evidence="1">Membrane</location>
        <topology evidence="1">Single-pass membrane protein</topology>
    </subcellularLocation>
</comment>
<evidence type="ECO:0000313" key="9">
    <source>
        <dbReference type="Proteomes" id="UP001317963"/>
    </source>
</evidence>
<keyword evidence="2 6" id="KW-0812">Transmembrane</keyword>
<dbReference type="PROSITE" id="PS52015">
    <property type="entry name" value="TONB_CTD"/>
    <property type="match status" value="1"/>
</dbReference>
<proteinExistence type="predicted"/>
<feature type="region of interest" description="Disordered" evidence="5">
    <location>
        <begin position="54"/>
        <end position="81"/>
    </location>
</feature>
<dbReference type="InterPro" id="IPR037682">
    <property type="entry name" value="TonB_C"/>
</dbReference>
<organism evidence="8 9">
    <name type="scientific">Candidatus Paraluminiphilus aquimaris</name>
    <dbReference type="NCBI Taxonomy" id="2518994"/>
    <lineage>
        <taxon>Bacteria</taxon>
        <taxon>Pseudomonadati</taxon>
        <taxon>Pseudomonadota</taxon>
        <taxon>Gammaproteobacteria</taxon>
        <taxon>Cellvibrionales</taxon>
        <taxon>Halieaceae</taxon>
        <taxon>Candidatus Paraluminiphilus</taxon>
    </lineage>
</organism>
<sequence>MQAEYDVSGHMPAATVVSVALHAFIAILISSSVLSSVATYRSNAVTVVLTPSKQAPSDATHMASQHQVASIDDGQRPLTDPSPSTKLAILEAFSDQVADPSDLAAEVEKLQGELTQMQETQAQNTRLGSVAARRALDADYLQRWVSRVENFGNAALANVGSARGDVRLLVVVNKLGILLDVRLLEPSGFPHLDRAAIKTVQDAAPYPAFPPALGSQVDKLEIVRTWQFRP</sequence>
<evidence type="ECO:0000313" key="8">
    <source>
        <dbReference type="EMBL" id="UZP73644.1"/>
    </source>
</evidence>
<keyword evidence="3 6" id="KW-1133">Transmembrane helix</keyword>
<dbReference type="Gene3D" id="3.30.1150.10">
    <property type="match status" value="1"/>
</dbReference>
<dbReference type="NCBIfam" id="TIGR01352">
    <property type="entry name" value="tonB_Cterm"/>
    <property type="match status" value="1"/>
</dbReference>
<dbReference type="SUPFAM" id="SSF74653">
    <property type="entry name" value="TolA/TonB C-terminal domain"/>
    <property type="match status" value="1"/>
</dbReference>